<keyword evidence="3" id="KW-1185">Reference proteome</keyword>
<reference evidence="2" key="2">
    <citation type="submission" date="2021-08" db="EMBL/GenBank/DDBJ databases">
        <authorList>
            <person name="Eriksson T."/>
        </authorList>
    </citation>
    <scope>NUCLEOTIDE SEQUENCE</scope>
    <source>
        <strain evidence="2">Stoneville</strain>
        <tissue evidence="2">Whole head</tissue>
    </source>
</reference>
<feature type="region of interest" description="Disordered" evidence="1">
    <location>
        <begin position="591"/>
        <end position="651"/>
    </location>
</feature>
<feature type="region of interest" description="Disordered" evidence="1">
    <location>
        <begin position="275"/>
        <end position="294"/>
    </location>
</feature>
<evidence type="ECO:0000313" key="2">
    <source>
        <dbReference type="EMBL" id="KAH0809190.1"/>
    </source>
</evidence>
<reference evidence="2" key="1">
    <citation type="journal article" date="2020" name="J Insects Food Feed">
        <title>The yellow mealworm (Tenebrio molitor) genome: a resource for the emerging insects as food and feed industry.</title>
        <authorList>
            <person name="Eriksson T."/>
            <person name="Andere A."/>
            <person name="Kelstrup H."/>
            <person name="Emery V."/>
            <person name="Picard C."/>
        </authorList>
    </citation>
    <scope>NUCLEOTIDE SEQUENCE</scope>
    <source>
        <strain evidence="2">Stoneville</strain>
        <tissue evidence="2">Whole head</tissue>
    </source>
</reference>
<gene>
    <name evidence="2" type="ORF">GEV33_013609</name>
</gene>
<comment type="caution">
    <text evidence="2">The sequence shown here is derived from an EMBL/GenBank/DDBJ whole genome shotgun (WGS) entry which is preliminary data.</text>
</comment>
<evidence type="ECO:0000313" key="3">
    <source>
        <dbReference type="Proteomes" id="UP000719412"/>
    </source>
</evidence>
<sequence>MKDGLSDLRGCVSNEWLNFKNLFVKLFCECELCNQRNTGVRRWRQYRRACNDVYAIVTSGAKFGENPQMHNALTQQQAIKIENDTNRNRTNDDDNDQVPVEIRGNLQKTTDKRGESRAQPSPLHRSLPCAGAASTHEFFNRKTSVVRMHARREVYVVARGVLEQLPELPESMAVIYRGQSIRMRQGIVLVLMLVGASAGPQQGCDQARRDVEDAGLPAAWLQDRPAGEGVIFKEGCSIMPRGTPFLCPPHNQEIFTMFRVSDRWFPVSCGAGPPLDAVKSPPRSKGGNNPGSYLRPLGQFRPLIFISVKSRSGIVTPDSGTLDVIRKGRRRPFPAGLSIGSRFSGEIAGTNSCKLWRRCHEESAAASAFMAESNDRIVGRTGLKNFPVGRNTAVSARSSPKVVSKPQEIVDSAKRSCHHRLKRCHRASRRVRIRIRYLVETHPDWQSMRAAFGGPFEACPLFIHLLDNSPRRSVKNKGELPRRPLTAHTLHRDEDVFIFILFYNIFIVSSVRCGASDDADHRKRKYLLADTGFHRLIRPCRLIRSFLFIWATRVSALFFFTRTDLDFSSDLRRVPAWCTCTRCGPTAAADNPNRHLEASSRHSPHSSLENTLDRSRINNQAGVSGSRGGVFDKSPVHPDRYGDEGEEGRRSPGIHKAIVRWSGVSDTTSATFWPFDKQKSVFKGVGPLPDHVYGRGFRGEDRCGGRSLGGISAAAGGAVRGAISSAAIFSRRGGNRRKGKYLWAKDAARLPTVRANESCLYLEIKHV</sequence>
<proteinExistence type="predicted"/>
<accession>A0A8J6H6V4</accession>
<protein>
    <submittedName>
        <fullName evidence="2">Uncharacterized protein</fullName>
    </submittedName>
</protein>
<organism evidence="2 3">
    <name type="scientific">Tenebrio molitor</name>
    <name type="common">Yellow mealworm beetle</name>
    <dbReference type="NCBI Taxonomy" id="7067"/>
    <lineage>
        <taxon>Eukaryota</taxon>
        <taxon>Metazoa</taxon>
        <taxon>Ecdysozoa</taxon>
        <taxon>Arthropoda</taxon>
        <taxon>Hexapoda</taxon>
        <taxon>Insecta</taxon>
        <taxon>Pterygota</taxon>
        <taxon>Neoptera</taxon>
        <taxon>Endopterygota</taxon>
        <taxon>Coleoptera</taxon>
        <taxon>Polyphaga</taxon>
        <taxon>Cucujiformia</taxon>
        <taxon>Tenebrionidae</taxon>
        <taxon>Tenebrio</taxon>
    </lineage>
</organism>
<dbReference type="EMBL" id="JABDTM020028285">
    <property type="protein sequence ID" value="KAH0809190.1"/>
    <property type="molecule type" value="Genomic_DNA"/>
</dbReference>
<dbReference type="Proteomes" id="UP000719412">
    <property type="component" value="Unassembled WGS sequence"/>
</dbReference>
<feature type="region of interest" description="Disordered" evidence="1">
    <location>
        <begin position="82"/>
        <end position="127"/>
    </location>
</feature>
<name>A0A8J6H6V4_TENMO</name>
<evidence type="ECO:0000256" key="1">
    <source>
        <dbReference type="SAM" id="MobiDB-lite"/>
    </source>
</evidence>
<feature type="compositionally biased region" description="Basic and acidic residues" evidence="1">
    <location>
        <begin position="634"/>
        <end position="650"/>
    </location>
</feature>
<feature type="compositionally biased region" description="Basic and acidic residues" evidence="1">
    <location>
        <begin position="82"/>
        <end position="92"/>
    </location>
</feature>
<dbReference type="AlphaFoldDB" id="A0A8J6H6V4"/>